<reference evidence="3" key="1">
    <citation type="journal article" date="2014" name="Int. J. Syst. Evol. Microbiol.">
        <title>Complete genome sequence of Corynebacterium casei LMG S-19264T (=DSM 44701T), isolated from a smear-ripened cheese.</title>
        <authorList>
            <consortium name="US DOE Joint Genome Institute (JGI-PGF)"/>
            <person name="Walter F."/>
            <person name="Albersmeier A."/>
            <person name="Kalinowski J."/>
            <person name="Ruckert C."/>
        </authorList>
    </citation>
    <scope>NUCLEOTIDE SEQUENCE</scope>
    <source>
        <strain evidence="3">VKM B-1513</strain>
    </source>
</reference>
<organism evidence="3 4">
    <name type="scientific">Maricaulis virginensis</name>
    <dbReference type="NCBI Taxonomy" id="144022"/>
    <lineage>
        <taxon>Bacteria</taxon>
        <taxon>Pseudomonadati</taxon>
        <taxon>Pseudomonadota</taxon>
        <taxon>Alphaproteobacteria</taxon>
        <taxon>Maricaulales</taxon>
        <taxon>Maricaulaceae</taxon>
        <taxon>Maricaulis</taxon>
    </lineage>
</organism>
<feature type="compositionally biased region" description="Basic and acidic residues" evidence="1">
    <location>
        <begin position="58"/>
        <end position="69"/>
    </location>
</feature>
<gene>
    <name evidence="3" type="ORF">GCM10017621_05700</name>
</gene>
<dbReference type="EMBL" id="BSFE01000001">
    <property type="protein sequence ID" value="GLK51062.1"/>
    <property type="molecule type" value="Genomic_DNA"/>
</dbReference>
<reference evidence="3" key="2">
    <citation type="submission" date="2023-01" db="EMBL/GenBank/DDBJ databases">
        <authorList>
            <person name="Sun Q."/>
            <person name="Evtushenko L."/>
        </authorList>
    </citation>
    <scope>NUCLEOTIDE SEQUENCE</scope>
    <source>
        <strain evidence="3">VKM B-1513</strain>
    </source>
</reference>
<dbReference type="AlphaFoldDB" id="A0A9W6IIP5"/>
<evidence type="ECO:0000256" key="2">
    <source>
        <dbReference type="SAM" id="SignalP"/>
    </source>
</evidence>
<comment type="caution">
    <text evidence="3">The sequence shown here is derived from an EMBL/GenBank/DDBJ whole genome shotgun (WGS) entry which is preliminary data.</text>
</comment>
<keyword evidence="4" id="KW-1185">Reference proteome</keyword>
<feature type="chain" id="PRO_5040999517" evidence="2">
    <location>
        <begin position="19"/>
        <end position="83"/>
    </location>
</feature>
<feature type="signal peptide" evidence="2">
    <location>
        <begin position="1"/>
        <end position="18"/>
    </location>
</feature>
<sequence length="83" mass="9081">MKGGLLLLAGTVGAAAMAMSFPQSVRDDVAARTAVPDHIYLEAERQLALFVKWARSEDDRPAQSDHPDQDVWLNQDTTGRDVS</sequence>
<accession>A0A9W6IIP5</accession>
<feature type="region of interest" description="Disordered" evidence="1">
    <location>
        <begin position="58"/>
        <end position="83"/>
    </location>
</feature>
<name>A0A9W6IIP5_9PROT</name>
<evidence type="ECO:0000256" key="1">
    <source>
        <dbReference type="SAM" id="MobiDB-lite"/>
    </source>
</evidence>
<protein>
    <submittedName>
        <fullName evidence="3">Uncharacterized protein</fullName>
    </submittedName>
</protein>
<evidence type="ECO:0000313" key="4">
    <source>
        <dbReference type="Proteomes" id="UP001143486"/>
    </source>
</evidence>
<proteinExistence type="predicted"/>
<evidence type="ECO:0000313" key="3">
    <source>
        <dbReference type="EMBL" id="GLK51062.1"/>
    </source>
</evidence>
<keyword evidence="2" id="KW-0732">Signal</keyword>
<dbReference type="Proteomes" id="UP001143486">
    <property type="component" value="Unassembled WGS sequence"/>
</dbReference>
<dbReference type="RefSeq" id="WP_271185455.1">
    <property type="nucleotide sequence ID" value="NZ_BSFE01000001.1"/>
</dbReference>